<dbReference type="PANTHER" id="PTHR13939:SF0">
    <property type="entry name" value="NMN AMIDOHYDROLASE-LIKE PROTEIN YFAY"/>
    <property type="match status" value="1"/>
</dbReference>
<dbReference type="Gene3D" id="3.30.70.2860">
    <property type="match status" value="1"/>
</dbReference>
<name>A0A2N3G6L3_9ACTN</name>
<dbReference type="SUPFAM" id="SSF53218">
    <property type="entry name" value="Molybdenum cofactor biosynthesis proteins"/>
    <property type="match status" value="1"/>
</dbReference>
<dbReference type="NCBIfam" id="TIGR00200">
    <property type="entry name" value="cinA_nterm"/>
    <property type="match status" value="1"/>
</dbReference>
<dbReference type="SMART" id="SM00852">
    <property type="entry name" value="MoCF_biosynth"/>
    <property type="match status" value="1"/>
</dbReference>
<dbReference type="Pfam" id="PF00994">
    <property type="entry name" value="MoCF_biosynth"/>
    <property type="match status" value="1"/>
</dbReference>
<dbReference type="NCBIfam" id="TIGR00177">
    <property type="entry name" value="molyb_syn"/>
    <property type="match status" value="1"/>
</dbReference>
<dbReference type="InterPro" id="IPR008135">
    <property type="entry name" value="Competence-induced_CinA"/>
</dbReference>
<dbReference type="CDD" id="cd00885">
    <property type="entry name" value="cinA"/>
    <property type="match status" value="1"/>
</dbReference>
<dbReference type="Pfam" id="PF02464">
    <property type="entry name" value="CinA"/>
    <property type="match status" value="1"/>
</dbReference>
<dbReference type="Pfam" id="PF18146">
    <property type="entry name" value="CinA_KH"/>
    <property type="match status" value="1"/>
</dbReference>
<protein>
    <recommendedName>
        <fullName evidence="1">CinA-like protein</fullName>
    </recommendedName>
</protein>
<dbReference type="PIRSF" id="PIRSF006728">
    <property type="entry name" value="CinA"/>
    <property type="match status" value="1"/>
</dbReference>
<sequence length="414" mass="43504">MKECFPRIGVLTVGDELLSCETLDTNVRFIASSLGEAGFVVSRHVTVPDNVEDISREVRALSHVCEAVIVTGGLGPTSDDLTRESISSAVGKELVFHPSLKDGLERFFKRLGRPMAKENLSQAYLPQGAVVIPPAGGTAPGFMIARGAALIVALPGVPKEMQSMLATHVMPELARRFPTAELSVTRRIMTFGMGESDVAGVVADLIDAGSVKYGFLATEGVVVVKLTARGADAKCANAMLDVEQAMVAERLGNLIFAVGDRSMEDATGELLRERALTIATAESVTAGMVSSRIANTPGSSAYLRGGVVAYSADEKTRLLNVPANLLADGAVSEDVAEAMAHGARALFDSDLAIATTGIAGPGSLRENKPVGTVVIALAHEKGVLSQTYLLPGDRMRIRNVATLAALNMVRLHLA</sequence>
<evidence type="ECO:0000313" key="3">
    <source>
        <dbReference type="EMBL" id="PKQ28248.1"/>
    </source>
</evidence>
<accession>A0A2N3G6L3</accession>
<proteinExistence type="inferred from homology"/>
<comment type="caution">
    <text evidence="3">The sequence shown here is derived from an EMBL/GenBank/DDBJ whole genome shotgun (WGS) entry which is preliminary data.</text>
</comment>
<dbReference type="SUPFAM" id="SSF142433">
    <property type="entry name" value="CinA-like"/>
    <property type="match status" value="1"/>
</dbReference>
<dbReference type="Proteomes" id="UP000233654">
    <property type="component" value="Unassembled WGS sequence"/>
</dbReference>
<evidence type="ECO:0000256" key="1">
    <source>
        <dbReference type="HAMAP-Rule" id="MF_00226"/>
    </source>
</evidence>
<dbReference type="InterPro" id="IPR036653">
    <property type="entry name" value="CinA-like_C"/>
</dbReference>
<dbReference type="PANTHER" id="PTHR13939">
    <property type="entry name" value="NICOTINAMIDE-NUCLEOTIDE AMIDOHYDROLASE PNCC"/>
    <property type="match status" value="1"/>
</dbReference>
<dbReference type="InterPro" id="IPR041424">
    <property type="entry name" value="CinA_KH"/>
</dbReference>
<dbReference type="AlphaFoldDB" id="A0A2N3G6L3"/>
<evidence type="ECO:0000259" key="2">
    <source>
        <dbReference type="SMART" id="SM00852"/>
    </source>
</evidence>
<organism evidence="3 4">
    <name type="scientific">Candidatus Anoxymicrobium japonicum</name>
    <dbReference type="NCBI Taxonomy" id="2013648"/>
    <lineage>
        <taxon>Bacteria</taxon>
        <taxon>Bacillati</taxon>
        <taxon>Actinomycetota</taxon>
        <taxon>Candidatus Geothermincolia</taxon>
        <taxon>Candidatus Geothermincolales</taxon>
        <taxon>Candidatus Anoxymicrobiaceae</taxon>
        <taxon>Candidatus Anoxymicrobium</taxon>
    </lineage>
</organism>
<reference evidence="3 4" key="1">
    <citation type="journal article" date="2017" name="ISME J.">
        <title>Potential for microbial H2 and metal transformations associated with novel bacteria and archaea in deep terrestrial subsurface sediments.</title>
        <authorList>
            <person name="Hernsdorf A.W."/>
            <person name="Amano Y."/>
            <person name="Miyakawa K."/>
            <person name="Ise K."/>
            <person name="Suzuki Y."/>
            <person name="Anantharaman K."/>
            <person name="Probst A."/>
            <person name="Burstein D."/>
            <person name="Thomas B.C."/>
            <person name="Banfield J.F."/>
        </authorList>
    </citation>
    <scope>NUCLEOTIDE SEQUENCE [LARGE SCALE GENOMIC DNA]</scope>
    <source>
        <strain evidence="3">HGW-Actinobacteria-3</strain>
    </source>
</reference>
<gene>
    <name evidence="3" type="ORF">CVT63_03725</name>
</gene>
<dbReference type="InterPro" id="IPR001453">
    <property type="entry name" value="MoaB/Mog_dom"/>
</dbReference>
<dbReference type="EMBL" id="PHEX01000025">
    <property type="protein sequence ID" value="PKQ28248.1"/>
    <property type="molecule type" value="Genomic_DNA"/>
</dbReference>
<dbReference type="InterPro" id="IPR008136">
    <property type="entry name" value="CinA_C"/>
</dbReference>
<dbReference type="Gene3D" id="3.40.980.10">
    <property type="entry name" value="MoaB/Mog-like domain"/>
    <property type="match status" value="1"/>
</dbReference>
<dbReference type="HAMAP" id="MF_00226_B">
    <property type="entry name" value="CinA_B"/>
    <property type="match status" value="1"/>
</dbReference>
<dbReference type="NCBIfam" id="TIGR00199">
    <property type="entry name" value="PncC_domain"/>
    <property type="match status" value="1"/>
</dbReference>
<evidence type="ECO:0000313" key="4">
    <source>
        <dbReference type="Proteomes" id="UP000233654"/>
    </source>
</evidence>
<dbReference type="Gene3D" id="3.90.950.20">
    <property type="entry name" value="CinA-like"/>
    <property type="match status" value="1"/>
</dbReference>
<feature type="domain" description="MoaB/Mog" evidence="2">
    <location>
        <begin position="9"/>
        <end position="176"/>
    </location>
</feature>
<dbReference type="InterPro" id="IPR036425">
    <property type="entry name" value="MoaB/Mog-like_dom_sf"/>
</dbReference>
<comment type="similarity">
    <text evidence="1">Belongs to the CinA family.</text>
</comment>
<dbReference type="InterPro" id="IPR050101">
    <property type="entry name" value="CinA"/>
</dbReference>